<name>A0ABS2PY69_9BACL</name>
<dbReference type="GO" id="GO:0033983">
    <property type="term" value="F:diaminobutyrate decarboxylase activity"/>
    <property type="evidence" value="ECO:0007669"/>
    <property type="project" value="UniProtKB-EC"/>
</dbReference>
<evidence type="ECO:0000313" key="7">
    <source>
        <dbReference type="EMBL" id="MBM7644520.1"/>
    </source>
</evidence>
<dbReference type="PANTHER" id="PTHR45677:SF8">
    <property type="entry name" value="CYSTEINE SULFINIC ACID DECARBOXYLASE"/>
    <property type="match status" value="1"/>
</dbReference>
<dbReference type="InterPro" id="IPR015421">
    <property type="entry name" value="PyrdxlP-dep_Trfase_major"/>
</dbReference>
<evidence type="ECO:0000256" key="6">
    <source>
        <dbReference type="RuleBase" id="RU000382"/>
    </source>
</evidence>
<keyword evidence="5 6" id="KW-0456">Lyase</keyword>
<keyword evidence="3" id="KW-0210">Decarboxylase</keyword>
<evidence type="ECO:0000256" key="3">
    <source>
        <dbReference type="ARBA" id="ARBA00022793"/>
    </source>
</evidence>
<dbReference type="Proteomes" id="UP000808914">
    <property type="component" value="Unassembled WGS sequence"/>
</dbReference>
<gene>
    <name evidence="7" type="ORF">JOD45_000713</name>
</gene>
<evidence type="ECO:0000256" key="5">
    <source>
        <dbReference type="ARBA" id="ARBA00023239"/>
    </source>
</evidence>
<dbReference type="PANTHER" id="PTHR45677">
    <property type="entry name" value="GLUTAMATE DECARBOXYLASE-RELATED"/>
    <property type="match status" value="1"/>
</dbReference>
<evidence type="ECO:0000313" key="8">
    <source>
        <dbReference type="Proteomes" id="UP000808914"/>
    </source>
</evidence>
<keyword evidence="4 6" id="KW-0663">Pyridoxal phosphate</keyword>
<comment type="cofactor">
    <cofactor evidence="1 6">
        <name>pyridoxal 5'-phosphate</name>
        <dbReference type="ChEBI" id="CHEBI:597326"/>
    </cofactor>
</comment>
<keyword evidence="8" id="KW-1185">Reference proteome</keyword>
<evidence type="ECO:0000256" key="4">
    <source>
        <dbReference type="ARBA" id="ARBA00022898"/>
    </source>
</evidence>
<dbReference type="SUPFAM" id="SSF53383">
    <property type="entry name" value="PLP-dependent transferases"/>
    <property type="match status" value="1"/>
</dbReference>
<dbReference type="Gene3D" id="3.90.1150.10">
    <property type="entry name" value="Aspartate Aminotransferase, domain 1"/>
    <property type="match status" value="1"/>
</dbReference>
<dbReference type="RefSeq" id="WP_205002487.1">
    <property type="nucleotide sequence ID" value="NZ_JAFBER010000003.1"/>
</dbReference>
<evidence type="ECO:0000256" key="1">
    <source>
        <dbReference type="ARBA" id="ARBA00001933"/>
    </source>
</evidence>
<dbReference type="InterPro" id="IPR002129">
    <property type="entry name" value="PyrdxlP-dep_de-COase"/>
</dbReference>
<accession>A0ABS2PY69</accession>
<organism evidence="7 8">
    <name type="scientific">Scopulibacillus daqui</name>
    <dbReference type="NCBI Taxonomy" id="1469162"/>
    <lineage>
        <taxon>Bacteria</taxon>
        <taxon>Bacillati</taxon>
        <taxon>Bacillota</taxon>
        <taxon>Bacilli</taxon>
        <taxon>Bacillales</taxon>
        <taxon>Sporolactobacillaceae</taxon>
        <taxon>Scopulibacillus</taxon>
    </lineage>
</organism>
<reference evidence="7 8" key="1">
    <citation type="submission" date="2021-01" db="EMBL/GenBank/DDBJ databases">
        <title>Genomic Encyclopedia of Type Strains, Phase IV (KMG-IV): sequencing the most valuable type-strain genomes for metagenomic binning, comparative biology and taxonomic classification.</title>
        <authorList>
            <person name="Goeker M."/>
        </authorList>
    </citation>
    <scope>NUCLEOTIDE SEQUENCE [LARGE SCALE GENOMIC DNA]</scope>
    <source>
        <strain evidence="7 8">DSM 28236</strain>
    </source>
</reference>
<dbReference type="CDD" id="cd06450">
    <property type="entry name" value="DOPA_deC_like"/>
    <property type="match status" value="1"/>
</dbReference>
<dbReference type="InterPro" id="IPR021115">
    <property type="entry name" value="Pyridoxal-P_BS"/>
</dbReference>
<dbReference type="Gene3D" id="3.40.640.10">
    <property type="entry name" value="Type I PLP-dependent aspartate aminotransferase-like (Major domain)"/>
    <property type="match status" value="1"/>
</dbReference>
<dbReference type="Pfam" id="PF00282">
    <property type="entry name" value="Pyridoxal_deC"/>
    <property type="match status" value="1"/>
</dbReference>
<dbReference type="EC" id="4.1.1.86" evidence="7"/>
<dbReference type="PROSITE" id="PS00392">
    <property type="entry name" value="DDC_GAD_HDC_YDC"/>
    <property type="match status" value="1"/>
</dbReference>
<comment type="caution">
    <text evidence="7">The sequence shown here is derived from an EMBL/GenBank/DDBJ whole genome shotgun (WGS) entry which is preliminary data.</text>
</comment>
<dbReference type="InterPro" id="IPR015424">
    <property type="entry name" value="PyrdxlP-dep_Trfase"/>
</dbReference>
<sequence length="502" mass="56696">MKHSETVDSFDRFFLHQGESGLKAYEEAVQMTKDILMSEIEEHPSPYSGKRPDELEKSIEKMRLSSPSGEDIETVLTDIKEQIMRHTIRVSHPKSIAHLHCPPLIASIAAEMIISAFNQSMDSWDQSPSATYVEKEMIHWLCRQFNYPSQADGAFTSGGTQSNYTGLLLARDYFCQTRLNWDVKKKGLPPEARRMKILCSESAHFSVRKSASQLGLGEDSVIPVKIDNHFRMSMKDLDHKLDEIKKKGNLPIAIAATCGTTDFGSIDPMPLIAEAAKKHNLWLHVDAAYGGALVLSGRHRYKLNGIQEADSIAVDFHKLFYQPISCGALLLKESKHFQLMKLHADYLNPEEDVIDGMINLVEKSVQTTRRFDALKLLMALRIVGTENFARMIDYTIHLANDTVKEIERHEAFEIINKKPELNALVFRYTPGLGDTDKENQINRKIQQSLLIQGFAAIAKTSVFGKTCLKLTLLNPRTTLSDIREILREISLLGHQMTSKKEA</sequence>
<dbReference type="EMBL" id="JAFBER010000003">
    <property type="protein sequence ID" value="MBM7644520.1"/>
    <property type="molecule type" value="Genomic_DNA"/>
</dbReference>
<protein>
    <submittedName>
        <fullName evidence="7">L-2,4-diaminobutyrate decarboxylase</fullName>
        <ecNumber evidence="7">4.1.1.86</ecNumber>
    </submittedName>
</protein>
<comment type="similarity">
    <text evidence="2 6">Belongs to the group II decarboxylase family.</text>
</comment>
<evidence type="ECO:0000256" key="2">
    <source>
        <dbReference type="ARBA" id="ARBA00009533"/>
    </source>
</evidence>
<proteinExistence type="inferred from homology"/>
<dbReference type="InterPro" id="IPR015422">
    <property type="entry name" value="PyrdxlP-dep_Trfase_small"/>
</dbReference>
<dbReference type="Gene3D" id="1.20.1650.10">
    <property type="entry name" value="PLP-dependent transferases"/>
    <property type="match status" value="1"/>
</dbReference>